<dbReference type="GO" id="GO:0005509">
    <property type="term" value="F:calcium ion binding"/>
    <property type="evidence" value="ECO:0007669"/>
    <property type="project" value="TreeGrafter"/>
</dbReference>
<dbReference type="GO" id="GO:0004497">
    <property type="term" value="F:monooxygenase activity"/>
    <property type="evidence" value="ECO:0007669"/>
    <property type="project" value="TreeGrafter"/>
</dbReference>
<proteinExistence type="inferred from homology"/>
<feature type="compositionally biased region" description="Basic residues" evidence="2">
    <location>
        <begin position="240"/>
        <end position="260"/>
    </location>
</feature>
<evidence type="ECO:0008006" key="5">
    <source>
        <dbReference type="Google" id="ProtNLM"/>
    </source>
</evidence>
<name>A0AAW1PIW9_9CHLO</name>
<feature type="region of interest" description="Disordered" evidence="2">
    <location>
        <begin position="237"/>
        <end position="260"/>
    </location>
</feature>
<dbReference type="EMBL" id="JALJOQ010000019">
    <property type="protein sequence ID" value="KAK9809514.1"/>
    <property type="molecule type" value="Genomic_DNA"/>
</dbReference>
<dbReference type="SUPFAM" id="SSF47473">
    <property type="entry name" value="EF-hand"/>
    <property type="match status" value="1"/>
</dbReference>
<dbReference type="InterPro" id="IPR007736">
    <property type="entry name" value="Caleosin-related"/>
</dbReference>
<accession>A0AAW1PIW9</accession>
<sequence>MSKTDTLRQQPNGGQNGAGPYSPELSAVLQKAVPEGLEKNVSNSGVPRATKAVSHEKPDGSKSSPSDRTVLQQHVDYWDFDNDGKIYPLDTYRGFCNIGFPRIMSFIAIFVIHGTFSYWSQDSWMPDPFFSLLTKNIHRTRHGSDSQTYDPEGRFVPEKFEEIFSKHDKANKGGLYLREMIDMAKNVRKIMDPVGWSAMAFEWGATYYLLHNKEGYVSKEHIRGVYDGSLFYQLDEANSKRKSQHKSKKHHKSQHKSKHI</sequence>
<organism evidence="3 4">
    <name type="scientific">Symbiochloris irregularis</name>
    <dbReference type="NCBI Taxonomy" id="706552"/>
    <lineage>
        <taxon>Eukaryota</taxon>
        <taxon>Viridiplantae</taxon>
        <taxon>Chlorophyta</taxon>
        <taxon>core chlorophytes</taxon>
        <taxon>Trebouxiophyceae</taxon>
        <taxon>Trebouxiales</taxon>
        <taxon>Trebouxiaceae</taxon>
        <taxon>Symbiochloris</taxon>
    </lineage>
</organism>
<comment type="caution">
    <text evidence="3">The sequence shown here is derived from an EMBL/GenBank/DDBJ whole genome shotgun (WGS) entry which is preliminary data.</text>
</comment>
<feature type="region of interest" description="Disordered" evidence="2">
    <location>
        <begin position="1"/>
        <end position="68"/>
    </location>
</feature>
<dbReference type="Pfam" id="PF05042">
    <property type="entry name" value="Caleosin"/>
    <property type="match status" value="1"/>
</dbReference>
<keyword evidence="4" id="KW-1185">Reference proteome</keyword>
<dbReference type="InterPro" id="IPR011992">
    <property type="entry name" value="EF-hand-dom_pair"/>
</dbReference>
<dbReference type="PANTHER" id="PTHR31495">
    <property type="entry name" value="PEROXYGENASE 3-RELATED"/>
    <property type="match status" value="1"/>
</dbReference>
<dbReference type="AlphaFoldDB" id="A0AAW1PIW9"/>
<evidence type="ECO:0000256" key="1">
    <source>
        <dbReference type="ARBA" id="ARBA00006765"/>
    </source>
</evidence>
<reference evidence="3 4" key="1">
    <citation type="journal article" date="2024" name="Nat. Commun.">
        <title>Phylogenomics reveals the evolutionary origins of lichenization in chlorophyte algae.</title>
        <authorList>
            <person name="Puginier C."/>
            <person name="Libourel C."/>
            <person name="Otte J."/>
            <person name="Skaloud P."/>
            <person name="Haon M."/>
            <person name="Grisel S."/>
            <person name="Petersen M."/>
            <person name="Berrin J.G."/>
            <person name="Delaux P.M."/>
            <person name="Dal Grande F."/>
            <person name="Keller J."/>
        </authorList>
    </citation>
    <scope>NUCLEOTIDE SEQUENCE [LARGE SCALE GENOMIC DNA]</scope>
    <source>
        <strain evidence="3 4">SAG 2036</strain>
    </source>
</reference>
<comment type="similarity">
    <text evidence="1">Belongs to the caleosin family.</text>
</comment>
<evidence type="ECO:0000256" key="2">
    <source>
        <dbReference type="SAM" id="MobiDB-lite"/>
    </source>
</evidence>
<evidence type="ECO:0000313" key="3">
    <source>
        <dbReference type="EMBL" id="KAK9809514.1"/>
    </source>
</evidence>
<protein>
    <recommendedName>
        <fullName evidence="5">Caleosin</fullName>
    </recommendedName>
</protein>
<gene>
    <name evidence="3" type="ORF">WJX73_007320</name>
</gene>
<evidence type="ECO:0000313" key="4">
    <source>
        <dbReference type="Proteomes" id="UP001465755"/>
    </source>
</evidence>
<dbReference type="Proteomes" id="UP001465755">
    <property type="component" value="Unassembled WGS sequence"/>
</dbReference>
<dbReference type="PANTHER" id="PTHR31495:SF0">
    <property type="entry name" value="BINDING PROTEIN CALEOSIN, PUTATIVE (AFU_ORTHOLOGUE AFUA_5G13750)-RELATED"/>
    <property type="match status" value="1"/>
</dbReference>